<dbReference type="Proteomes" id="UP000243459">
    <property type="component" value="Chromosome 3"/>
</dbReference>
<keyword evidence="1" id="KW-0472">Membrane</keyword>
<evidence type="ECO:0000313" key="2">
    <source>
        <dbReference type="EMBL" id="ONK75664.1"/>
    </source>
</evidence>
<accession>A0A5P1FCA1</accession>
<dbReference type="EMBL" id="CM007383">
    <property type="protein sequence ID" value="ONK75664.1"/>
    <property type="molecule type" value="Genomic_DNA"/>
</dbReference>
<name>A0A5P1FCA1_ASPOF</name>
<keyword evidence="3" id="KW-1185">Reference proteome</keyword>
<protein>
    <submittedName>
        <fullName evidence="2">Uncharacterized protein</fullName>
    </submittedName>
</protein>
<keyword evidence="1" id="KW-0812">Transmembrane</keyword>
<dbReference type="Gramene" id="ONK75664">
    <property type="protein sequence ID" value="ONK75664"/>
    <property type="gene ID" value="A4U43_C03F19250"/>
</dbReference>
<keyword evidence="1" id="KW-1133">Transmembrane helix</keyword>
<reference evidence="3" key="1">
    <citation type="journal article" date="2017" name="Nat. Commun.">
        <title>The asparagus genome sheds light on the origin and evolution of a young Y chromosome.</title>
        <authorList>
            <person name="Harkess A."/>
            <person name="Zhou J."/>
            <person name="Xu C."/>
            <person name="Bowers J.E."/>
            <person name="Van der Hulst R."/>
            <person name="Ayyampalayam S."/>
            <person name="Mercati F."/>
            <person name="Riccardi P."/>
            <person name="McKain M.R."/>
            <person name="Kakrana A."/>
            <person name="Tang H."/>
            <person name="Ray J."/>
            <person name="Groenendijk J."/>
            <person name="Arikit S."/>
            <person name="Mathioni S.M."/>
            <person name="Nakano M."/>
            <person name="Shan H."/>
            <person name="Telgmann-Rauber A."/>
            <person name="Kanno A."/>
            <person name="Yue Z."/>
            <person name="Chen H."/>
            <person name="Li W."/>
            <person name="Chen Y."/>
            <person name="Xu X."/>
            <person name="Zhang Y."/>
            <person name="Luo S."/>
            <person name="Chen H."/>
            <person name="Gao J."/>
            <person name="Mao Z."/>
            <person name="Pires J.C."/>
            <person name="Luo M."/>
            <person name="Kudrna D."/>
            <person name="Wing R.A."/>
            <person name="Meyers B.C."/>
            <person name="Yi K."/>
            <person name="Kong H."/>
            <person name="Lavrijsen P."/>
            <person name="Sunseri F."/>
            <person name="Falavigna A."/>
            <person name="Ye Y."/>
            <person name="Leebens-Mack J.H."/>
            <person name="Chen G."/>
        </authorList>
    </citation>
    <scope>NUCLEOTIDE SEQUENCE [LARGE SCALE GENOMIC DNA]</scope>
    <source>
        <strain evidence="3">cv. DH0086</strain>
    </source>
</reference>
<evidence type="ECO:0000313" key="3">
    <source>
        <dbReference type="Proteomes" id="UP000243459"/>
    </source>
</evidence>
<sequence length="141" mass="14834">MLAPPDGETNSLSRTNITRARSLLLWAPVSASAAAINRCTSRSPCHRPPPPQSQAEAAVCPSALWWCSTAAYIIDAYFDICVVVADHRLNEPVEVISIGAERAPVDDRGPVVPPDVAVLVHGGGGATTGVLLVMVVVSFLH</sequence>
<proteinExistence type="predicted"/>
<gene>
    <name evidence="2" type="ORF">A4U43_C03F19250</name>
</gene>
<dbReference type="AlphaFoldDB" id="A0A5P1FCA1"/>
<organism evidence="2 3">
    <name type="scientific">Asparagus officinalis</name>
    <name type="common">Garden asparagus</name>
    <dbReference type="NCBI Taxonomy" id="4686"/>
    <lineage>
        <taxon>Eukaryota</taxon>
        <taxon>Viridiplantae</taxon>
        <taxon>Streptophyta</taxon>
        <taxon>Embryophyta</taxon>
        <taxon>Tracheophyta</taxon>
        <taxon>Spermatophyta</taxon>
        <taxon>Magnoliopsida</taxon>
        <taxon>Liliopsida</taxon>
        <taxon>Asparagales</taxon>
        <taxon>Asparagaceae</taxon>
        <taxon>Asparagoideae</taxon>
        <taxon>Asparagus</taxon>
    </lineage>
</organism>
<feature type="transmembrane region" description="Helical" evidence="1">
    <location>
        <begin position="116"/>
        <end position="140"/>
    </location>
</feature>
<evidence type="ECO:0000256" key="1">
    <source>
        <dbReference type="SAM" id="Phobius"/>
    </source>
</evidence>